<proteinExistence type="predicted"/>
<dbReference type="EMBL" id="RBED01000023">
    <property type="protein sequence ID" value="RNL60234.1"/>
    <property type="molecule type" value="Genomic_DNA"/>
</dbReference>
<dbReference type="PANTHER" id="PTHR35333:SF3">
    <property type="entry name" value="BETA-LACTAMASE-TYPE TRANSPEPTIDASE FOLD CONTAINING PROTEIN"/>
    <property type="match status" value="1"/>
</dbReference>
<evidence type="ECO:0000313" key="5">
    <source>
        <dbReference type="Proteomes" id="UP000273807"/>
    </source>
</evidence>
<evidence type="ECO:0000256" key="1">
    <source>
        <dbReference type="SAM" id="MobiDB-lite"/>
    </source>
</evidence>
<dbReference type="GO" id="GO:0030655">
    <property type="term" value="P:beta-lactam antibiotic catabolic process"/>
    <property type="evidence" value="ECO:0007669"/>
    <property type="project" value="InterPro"/>
</dbReference>
<dbReference type="RefSeq" id="WP_123253755.1">
    <property type="nucleotide sequence ID" value="NZ_RBED01000023.1"/>
</dbReference>
<gene>
    <name evidence="4" type="ORF">D7003_01555</name>
</gene>
<keyword evidence="2" id="KW-0472">Membrane</keyword>
<evidence type="ECO:0000313" key="4">
    <source>
        <dbReference type="EMBL" id="RNL60234.1"/>
    </source>
</evidence>
<keyword evidence="5" id="KW-1185">Reference proteome</keyword>
<reference evidence="4 5" key="1">
    <citation type="submission" date="2018-10" db="EMBL/GenBank/DDBJ databases">
        <title>Genome sequencing of Arthrobacter oryzae TNB02.</title>
        <authorList>
            <person name="Cho Y.-J."/>
            <person name="Cho A."/>
            <person name="Kim O.-S."/>
        </authorList>
    </citation>
    <scope>NUCLEOTIDE SEQUENCE [LARGE SCALE GENOMIC DNA]</scope>
    <source>
        <strain evidence="4 5">TNB02</strain>
    </source>
</reference>
<dbReference type="OrthoDB" id="4943064at2"/>
<dbReference type="InterPro" id="IPR045155">
    <property type="entry name" value="Beta-lactam_cat"/>
</dbReference>
<dbReference type="Pfam" id="PF13354">
    <property type="entry name" value="Beta-lactamase2"/>
    <property type="match status" value="1"/>
</dbReference>
<name>A0A3N0C9U8_9MICC</name>
<feature type="transmembrane region" description="Helical" evidence="2">
    <location>
        <begin position="29"/>
        <end position="53"/>
    </location>
</feature>
<dbReference type="SUPFAM" id="SSF56601">
    <property type="entry name" value="beta-lactamase/transpeptidase-like"/>
    <property type="match status" value="1"/>
</dbReference>
<comment type="caution">
    <text evidence="4">The sequence shown here is derived from an EMBL/GenBank/DDBJ whole genome shotgun (WGS) entry which is preliminary data.</text>
</comment>
<keyword evidence="2" id="KW-0812">Transmembrane</keyword>
<dbReference type="GO" id="GO:0046677">
    <property type="term" value="P:response to antibiotic"/>
    <property type="evidence" value="ECO:0007669"/>
    <property type="project" value="InterPro"/>
</dbReference>
<dbReference type="GO" id="GO:0008800">
    <property type="term" value="F:beta-lactamase activity"/>
    <property type="evidence" value="ECO:0007669"/>
    <property type="project" value="InterPro"/>
</dbReference>
<protein>
    <submittedName>
        <fullName evidence="4">Serine hydrolase</fullName>
    </submittedName>
</protein>
<sequence>MDHFIPPHPRHDPRGGPSGRRQREPGTRFRAPIISACAAVCAAVLAVVLAAGLQAAPEAGAASAGLSAESLSAAGSSDFTGQAAGDSLDPDLAAEINGIIDANSQYQIGVALMDLSGGAVQQYGVEAEFVAASTAKVLAAEAYFHLVEIGRASLDDTLGAYSAEFQLQAMIQASNNDSWSLVMSAVGHQELSDYAASIGVDYQPETNTLTPAAMTRILAGLYSGALLNPDHTAQLLSYLQDTNYETLIPAAVPAGVEVFHKYGLLGGNLHDAAVLTQDGRAYALVIYTKGEDLSDLPERTAVFHAVAGAVADAQF</sequence>
<dbReference type="Gene3D" id="3.40.710.10">
    <property type="entry name" value="DD-peptidase/beta-lactamase superfamily"/>
    <property type="match status" value="1"/>
</dbReference>
<dbReference type="PANTHER" id="PTHR35333">
    <property type="entry name" value="BETA-LACTAMASE"/>
    <property type="match status" value="1"/>
</dbReference>
<feature type="region of interest" description="Disordered" evidence="1">
    <location>
        <begin position="1"/>
        <end position="25"/>
    </location>
</feature>
<accession>A0A3N0C9U8</accession>
<dbReference type="InterPro" id="IPR000871">
    <property type="entry name" value="Beta-lactam_class-A"/>
</dbReference>
<feature type="compositionally biased region" description="Basic and acidic residues" evidence="1">
    <location>
        <begin position="1"/>
        <end position="14"/>
    </location>
</feature>
<dbReference type="Proteomes" id="UP000273807">
    <property type="component" value="Unassembled WGS sequence"/>
</dbReference>
<dbReference type="AlphaFoldDB" id="A0A3N0C9U8"/>
<dbReference type="InterPro" id="IPR012338">
    <property type="entry name" value="Beta-lactam/transpept-like"/>
</dbReference>
<evidence type="ECO:0000259" key="3">
    <source>
        <dbReference type="Pfam" id="PF13354"/>
    </source>
</evidence>
<feature type="domain" description="Beta-lactamase class A catalytic" evidence="3">
    <location>
        <begin position="109"/>
        <end position="288"/>
    </location>
</feature>
<evidence type="ECO:0000256" key="2">
    <source>
        <dbReference type="SAM" id="Phobius"/>
    </source>
</evidence>
<organism evidence="4 5">
    <name type="scientific">Arthrobacter oryzae</name>
    <dbReference type="NCBI Taxonomy" id="409290"/>
    <lineage>
        <taxon>Bacteria</taxon>
        <taxon>Bacillati</taxon>
        <taxon>Actinomycetota</taxon>
        <taxon>Actinomycetes</taxon>
        <taxon>Micrococcales</taxon>
        <taxon>Micrococcaceae</taxon>
        <taxon>Arthrobacter</taxon>
    </lineage>
</organism>
<keyword evidence="4" id="KW-0378">Hydrolase</keyword>
<keyword evidence="2" id="KW-1133">Transmembrane helix</keyword>